<sequence>MRNTGFTLSFLEFGTSTSKPCREFDRLIVKFGRPCVSNSLRAVPPETDVLSAHRFSGLLGKSLFAFSKSGVYSLAGGVGSGVVLVDDTFGGGDTAAAAVSTGAGSLNVTGNFVTGFDVSRMSVWLTTLPDLVSVRIWDGRMDAVPLRTWGDSNSFGVEGDEVLLVEPPLDVVSMVSGSYLLRAPFRATGLAVVLEVERMLSSKLPMGTFMELVYVTGIAPVDVFGRALEDDTPFALGRVFE</sequence>
<accession>A0A182M1R1</accession>
<dbReference type="EMBL" id="AXCM01002973">
    <property type="status" value="NOT_ANNOTATED_CDS"/>
    <property type="molecule type" value="Genomic_DNA"/>
</dbReference>
<protein>
    <submittedName>
        <fullName evidence="1">Uncharacterized protein</fullName>
    </submittedName>
</protein>
<dbReference type="EnsemblMetazoa" id="ACUA007298-RA">
    <property type="protein sequence ID" value="ACUA007298-PA"/>
    <property type="gene ID" value="ACUA007298"/>
</dbReference>
<reference evidence="1" key="2">
    <citation type="submission" date="2020-05" db="UniProtKB">
        <authorList>
            <consortium name="EnsemblMetazoa"/>
        </authorList>
    </citation>
    <scope>IDENTIFICATION</scope>
    <source>
        <strain evidence="1">A-37</strain>
    </source>
</reference>
<dbReference type="AlphaFoldDB" id="A0A182M1R1"/>
<name>A0A182M1R1_9DIPT</name>
<keyword evidence="2" id="KW-1185">Reference proteome</keyword>
<dbReference type="VEuPathDB" id="VectorBase:ACUA007298"/>
<reference evidence="2" key="1">
    <citation type="submission" date="2013-09" db="EMBL/GenBank/DDBJ databases">
        <title>The Genome Sequence of Anopheles culicifacies species A.</title>
        <authorList>
            <consortium name="The Broad Institute Genomics Platform"/>
            <person name="Neafsey D.E."/>
            <person name="Besansky N."/>
            <person name="Howell P."/>
            <person name="Walton C."/>
            <person name="Young S.K."/>
            <person name="Zeng Q."/>
            <person name="Gargeya S."/>
            <person name="Fitzgerald M."/>
            <person name="Haas B."/>
            <person name="Abouelleil A."/>
            <person name="Allen A.W."/>
            <person name="Alvarado L."/>
            <person name="Arachchi H.M."/>
            <person name="Berlin A.M."/>
            <person name="Chapman S.B."/>
            <person name="Gainer-Dewar J."/>
            <person name="Goldberg J."/>
            <person name="Griggs A."/>
            <person name="Gujja S."/>
            <person name="Hansen M."/>
            <person name="Howarth C."/>
            <person name="Imamovic A."/>
            <person name="Ireland A."/>
            <person name="Larimer J."/>
            <person name="McCowan C."/>
            <person name="Murphy C."/>
            <person name="Pearson M."/>
            <person name="Poon T.W."/>
            <person name="Priest M."/>
            <person name="Roberts A."/>
            <person name="Saif S."/>
            <person name="Shea T."/>
            <person name="Sisk P."/>
            <person name="Sykes S."/>
            <person name="Wortman J."/>
            <person name="Nusbaum C."/>
            <person name="Birren B."/>
        </authorList>
    </citation>
    <scope>NUCLEOTIDE SEQUENCE [LARGE SCALE GENOMIC DNA]</scope>
    <source>
        <strain evidence="2">A-37</strain>
    </source>
</reference>
<organism evidence="1 2">
    <name type="scientific">Anopheles culicifacies</name>
    <dbReference type="NCBI Taxonomy" id="139723"/>
    <lineage>
        <taxon>Eukaryota</taxon>
        <taxon>Metazoa</taxon>
        <taxon>Ecdysozoa</taxon>
        <taxon>Arthropoda</taxon>
        <taxon>Hexapoda</taxon>
        <taxon>Insecta</taxon>
        <taxon>Pterygota</taxon>
        <taxon>Neoptera</taxon>
        <taxon>Endopterygota</taxon>
        <taxon>Diptera</taxon>
        <taxon>Nematocera</taxon>
        <taxon>Culicoidea</taxon>
        <taxon>Culicidae</taxon>
        <taxon>Anophelinae</taxon>
        <taxon>Anopheles</taxon>
        <taxon>culicifacies species complex</taxon>
    </lineage>
</organism>
<proteinExistence type="predicted"/>
<evidence type="ECO:0000313" key="1">
    <source>
        <dbReference type="EnsemblMetazoa" id="ACUA007298-PA"/>
    </source>
</evidence>
<dbReference type="Proteomes" id="UP000075883">
    <property type="component" value="Unassembled WGS sequence"/>
</dbReference>
<evidence type="ECO:0000313" key="2">
    <source>
        <dbReference type="Proteomes" id="UP000075883"/>
    </source>
</evidence>